<evidence type="ECO:0000313" key="5">
    <source>
        <dbReference type="EMBL" id="NIY72573.1"/>
    </source>
</evidence>
<dbReference type="PROSITE" id="PS50932">
    <property type="entry name" value="HTH_LACI_2"/>
    <property type="match status" value="1"/>
</dbReference>
<dbReference type="SUPFAM" id="SSF53822">
    <property type="entry name" value="Periplasmic binding protein-like I"/>
    <property type="match status" value="1"/>
</dbReference>
<evidence type="ECO:0000256" key="1">
    <source>
        <dbReference type="ARBA" id="ARBA00023015"/>
    </source>
</evidence>
<dbReference type="Gene3D" id="1.10.260.40">
    <property type="entry name" value="lambda repressor-like DNA-binding domains"/>
    <property type="match status" value="1"/>
</dbReference>
<dbReference type="InterPro" id="IPR046335">
    <property type="entry name" value="LacI/GalR-like_sensor"/>
</dbReference>
<name>A0ABX0VXZ5_9RHOB</name>
<dbReference type="SUPFAM" id="SSF47413">
    <property type="entry name" value="lambda repressor-like DNA-binding domains"/>
    <property type="match status" value="1"/>
</dbReference>
<dbReference type="RefSeq" id="WP_167637956.1">
    <property type="nucleotide sequence ID" value="NZ_JAATOP010000005.1"/>
</dbReference>
<keyword evidence="3" id="KW-0804">Transcription</keyword>
<keyword evidence="6" id="KW-1185">Reference proteome</keyword>
<evidence type="ECO:0000256" key="2">
    <source>
        <dbReference type="ARBA" id="ARBA00023125"/>
    </source>
</evidence>
<dbReference type="InterPro" id="IPR010982">
    <property type="entry name" value="Lambda_DNA-bd_dom_sf"/>
</dbReference>
<organism evidence="5 6">
    <name type="scientific">Marivivens donghaensis</name>
    <dbReference type="NCBI Taxonomy" id="1699413"/>
    <lineage>
        <taxon>Bacteria</taxon>
        <taxon>Pseudomonadati</taxon>
        <taxon>Pseudomonadota</taxon>
        <taxon>Alphaproteobacteria</taxon>
        <taxon>Rhodobacterales</taxon>
        <taxon>Paracoccaceae</taxon>
        <taxon>Marivivens group</taxon>
        <taxon>Marivivens</taxon>
    </lineage>
</organism>
<evidence type="ECO:0000313" key="6">
    <source>
        <dbReference type="Proteomes" id="UP000709466"/>
    </source>
</evidence>
<dbReference type="Gene3D" id="3.40.50.2300">
    <property type="match status" value="2"/>
</dbReference>
<proteinExistence type="predicted"/>
<evidence type="ECO:0000256" key="3">
    <source>
        <dbReference type="ARBA" id="ARBA00023163"/>
    </source>
</evidence>
<dbReference type="InterPro" id="IPR000843">
    <property type="entry name" value="HTH_LacI"/>
</dbReference>
<sequence length="341" mass="37784">MNIKELAQHLDLSIGTVSRALNNKRDVNEKTRKRVLDAAVSLGYSPNASGRSLRRGSTQTIAFMMETGHSTDRPGDNFFMRVIDQMQAALSEANYDLVILPCHSSMDPTDFLKRVIARGMADALVLTATRHDDARIKMLLESNIPFLALGRSKYADQHPWIDLDFEGFIDEAVGMLHRLGHTRIAATVPPADSNIAYVLREAYEKTHRKLGIPFDPELLMTCELGEAGGAAVTKQILAMDDRPSAVLLNHEMMALGVYAVLAEQKLKAGPELSVATFRRSHHLRFLDPAVTAFDIDLEALGRALSAETLRLLKNETPQAKMIWPAQLHLTSSIAAPYWTKS</sequence>
<dbReference type="Pfam" id="PF13377">
    <property type="entry name" value="Peripla_BP_3"/>
    <property type="match status" value="1"/>
</dbReference>
<accession>A0ABX0VXZ5</accession>
<dbReference type="GO" id="GO:0003677">
    <property type="term" value="F:DNA binding"/>
    <property type="evidence" value="ECO:0007669"/>
    <property type="project" value="UniProtKB-KW"/>
</dbReference>
<dbReference type="SMART" id="SM00354">
    <property type="entry name" value="HTH_LACI"/>
    <property type="match status" value="1"/>
</dbReference>
<gene>
    <name evidence="5" type="ORF">HCZ30_09000</name>
</gene>
<comment type="caution">
    <text evidence="5">The sequence shown here is derived from an EMBL/GenBank/DDBJ whole genome shotgun (WGS) entry which is preliminary data.</text>
</comment>
<protein>
    <submittedName>
        <fullName evidence="5">LacI family DNA-binding transcriptional regulator</fullName>
    </submittedName>
</protein>
<keyword evidence="1" id="KW-0805">Transcription regulation</keyword>
<evidence type="ECO:0000259" key="4">
    <source>
        <dbReference type="PROSITE" id="PS50932"/>
    </source>
</evidence>
<dbReference type="Pfam" id="PF00356">
    <property type="entry name" value="LacI"/>
    <property type="match status" value="1"/>
</dbReference>
<dbReference type="Proteomes" id="UP000709466">
    <property type="component" value="Unassembled WGS sequence"/>
</dbReference>
<keyword evidence="2 5" id="KW-0238">DNA-binding</keyword>
<dbReference type="EMBL" id="JAATOP010000005">
    <property type="protein sequence ID" value="NIY72573.1"/>
    <property type="molecule type" value="Genomic_DNA"/>
</dbReference>
<feature type="domain" description="HTH lacI-type" evidence="4">
    <location>
        <begin position="1"/>
        <end position="55"/>
    </location>
</feature>
<reference evidence="5 6" key="1">
    <citation type="submission" date="2020-03" db="EMBL/GenBank/DDBJ databases">
        <title>Bacterial isolates of synthetic phycosphere.</title>
        <authorList>
            <person name="Fu H."/>
            <person name="Moran M.A."/>
        </authorList>
    </citation>
    <scope>NUCLEOTIDE SEQUENCE [LARGE SCALE GENOMIC DNA]</scope>
    <source>
        <strain evidence="5 6">HF1</strain>
    </source>
</reference>
<dbReference type="InterPro" id="IPR028082">
    <property type="entry name" value="Peripla_BP_I"/>
</dbReference>
<dbReference type="PANTHER" id="PTHR30146">
    <property type="entry name" value="LACI-RELATED TRANSCRIPTIONAL REPRESSOR"/>
    <property type="match status" value="1"/>
</dbReference>
<dbReference type="PANTHER" id="PTHR30146:SF109">
    <property type="entry name" value="HTH-TYPE TRANSCRIPTIONAL REGULATOR GALS"/>
    <property type="match status" value="1"/>
</dbReference>
<dbReference type="CDD" id="cd01392">
    <property type="entry name" value="HTH_LacI"/>
    <property type="match status" value="1"/>
</dbReference>